<evidence type="ECO:0000256" key="8">
    <source>
        <dbReference type="ARBA" id="ARBA00023136"/>
    </source>
</evidence>
<keyword evidence="4" id="KW-1003">Cell membrane</keyword>
<feature type="transmembrane region" description="Helical" evidence="9">
    <location>
        <begin position="48"/>
        <end position="70"/>
    </location>
</feature>
<feature type="transmembrane region" description="Helical" evidence="9">
    <location>
        <begin position="157"/>
        <end position="175"/>
    </location>
</feature>
<dbReference type="PATRIC" id="fig|1280953.3.peg.2336"/>
<proteinExistence type="predicted"/>
<evidence type="ECO:0000256" key="7">
    <source>
        <dbReference type="ARBA" id="ARBA00023065"/>
    </source>
</evidence>
<evidence type="ECO:0000256" key="5">
    <source>
        <dbReference type="ARBA" id="ARBA00022692"/>
    </source>
</evidence>
<dbReference type="InterPro" id="IPR038770">
    <property type="entry name" value="Na+/solute_symporter_sf"/>
</dbReference>
<feature type="transmembrane region" description="Helical" evidence="9">
    <location>
        <begin position="225"/>
        <end position="253"/>
    </location>
</feature>
<reference evidence="11 12" key="1">
    <citation type="journal article" date="2014" name="Antonie Van Leeuwenhoek">
        <title>Hyphomonas beringensis sp. nov. and Hyphomonas chukchiensis sp. nov., isolated from surface seawater of the Bering Sea and Chukchi Sea.</title>
        <authorList>
            <person name="Li C."/>
            <person name="Lai Q."/>
            <person name="Li G."/>
            <person name="Dong C."/>
            <person name="Wang J."/>
            <person name="Liao Y."/>
            <person name="Shao Z."/>
        </authorList>
    </citation>
    <scope>NUCLEOTIDE SEQUENCE [LARGE SCALE GENOMIC DNA]</scope>
    <source>
        <strain evidence="11 12">SCH89</strain>
    </source>
</reference>
<keyword evidence="12" id="KW-1185">Reference proteome</keyword>
<evidence type="ECO:0000256" key="9">
    <source>
        <dbReference type="SAM" id="Phobius"/>
    </source>
</evidence>
<dbReference type="OrthoDB" id="9810860at2"/>
<keyword evidence="5 9" id="KW-0812">Transmembrane</keyword>
<feature type="transmembrane region" description="Helical" evidence="9">
    <location>
        <begin position="116"/>
        <end position="136"/>
    </location>
</feature>
<dbReference type="Proteomes" id="UP000024942">
    <property type="component" value="Unassembled WGS sequence"/>
</dbReference>
<evidence type="ECO:0000256" key="4">
    <source>
        <dbReference type="ARBA" id="ARBA00022475"/>
    </source>
</evidence>
<feature type="transmembrane region" description="Helical" evidence="9">
    <location>
        <begin position="187"/>
        <end position="213"/>
    </location>
</feature>
<dbReference type="NCBIfam" id="NF003715">
    <property type="entry name" value="PRK05326.1-2"/>
    <property type="match status" value="1"/>
</dbReference>
<dbReference type="GO" id="GO:0015297">
    <property type="term" value="F:antiporter activity"/>
    <property type="evidence" value="ECO:0007669"/>
    <property type="project" value="UniProtKB-KW"/>
</dbReference>
<feature type="transmembrane region" description="Helical" evidence="9">
    <location>
        <begin position="273"/>
        <end position="292"/>
    </location>
</feature>
<feature type="domain" description="Cation/H+ exchanger transmembrane" evidence="10">
    <location>
        <begin position="13"/>
        <end position="386"/>
    </location>
</feature>
<feature type="transmembrane region" description="Helical" evidence="9">
    <location>
        <begin position="363"/>
        <end position="383"/>
    </location>
</feature>
<evidence type="ECO:0000256" key="1">
    <source>
        <dbReference type="ARBA" id="ARBA00004651"/>
    </source>
</evidence>
<gene>
    <name evidence="11" type="ORF">HOC_11583</name>
</gene>
<dbReference type="PANTHER" id="PTHR32507">
    <property type="entry name" value="NA(+)/H(+) ANTIPORTER 1"/>
    <property type="match status" value="1"/>
</dbReference>
<keyword evidence="8 9" id="KW-0472">Membrane</keyword>
<keyword evidence="3" id="KW-0050">Antiport</keyword>
<comment type="subcellular location">
    <subcellularLocation>
        <location evidence="1">Cell membrane</location>
        <topology evidence="1">Multi-pass membrane protein</topology>
    </subcellularLocation>
</comment>
<evidence type="ECO:0000259" key="10">
    <source>
        <dbReference type="Pfam" id="PF00999"/>
    </source>
</evidence>
<keyword evidence="7" id="KW-0406">Ion transport</keyword>
<evidence type="ECO:0000256" key="3">
    <source>
        <dbReference type="ARBA" id="ARBA00022449"/>
    </source>
</evidence>
<dbReference type="EMBL" id="ARYL01000016">
    <property type="protein sequence ID" value="KDA02202.1"/>
    <property type="molecule type" value="Genomic_DNA"/>
</dbReference>
<feature type="transmembrane region" description="Helical" evidence="9">
    <location>
        <begin position="333"/>
        <end position="351"/>
    </location>
</feature>
<name>A0A059G5S7_9PROT</name>
<keyword evidence="2" id="KW-0813">Transport</keyword>
<feature type="transmembrane region" description="Helical" evidence="9">
    <location>
        <begin position="91"/>
        <end position="110"/>
    </location>
</feature>
<keyword evidence="6 9" id="KW-1133">Transmembrane helix</keyword>
<dbReference type="RefSeq" id="WP_035538685.1">
    <property type="nucleotide sequence ID" value="NZ_ARYL01000016.1"/>
</dbReference>
<comment type="caution">
    <text evidence="11">The sequence shown here is derived from an EMBL/GenBank/DDBJ whole genome shotgun (WGS) entry which is preliminary data.</text>
</comment>
<dbReference type="AlphaFoldDB" id="A0A059G5S7"/>
<evidence type="ECO:0000313" key="12">
    <source>
        <dbReference type="Proteomes" id="UP000024942"/>
    </source>
</evidence>
<dbReference type="InterPro" id="IPR006153">
    <property type="entry name" value="Cation/H_exchanger_TM"/>
</dbReference>
<dbReference type="eggNOG" id="COG3263">
    <property type="taxonomic scope" value="Bacteria"/>
</dbReference>
<protein>
    <submittedName>
        <fullName evidence="11">Cell volume regulation protein A</fullName>
    </submittedName>
</protein>
<dbReference type="PANTHER" id="PTHR32507:SF7">
    <property type="entry name" value="K(+)_H(+) ANTIPORTER NHAP2"/>
    <property type="match status" value="1"/>
</dbReference>
<dbReference type="Gene3D" id="1.20.1530.20">
    <property type="match status" value="1"/>
</dbReference>
<dbReference type="Pfam" id="PF00999">
    <property type="entry name" value="Na_H_Exchanger"/>
    <property type="match status" value="1"/>
</dbReference>
<organism evidence="11 12">
    <name type="scientific">Hyphomonas oceanitis SCH89</name>
    <dbReference type="NCBI Taxonomy" id="1280953"/>
    <lineage>
        <taxon>Bacteria</taxon>
        <taxon>Pseudomonadati</taxon>
        <taxon>Pseudomonadota</taxon>
        <taxon>Alphaproteobacteria</taxon>
        <taxon>Hyphomonadales</taxon>
        <taxon>Hyphomonadaceae</taxon>
        <taxon>Hyphomonas</taxon>
    </lineage>
</organism>
<evidence type="ECO:0000313" key="11">
    <source>
        <dbReference type="EMBL" id="KDA02202.1"/>
    </source>
</evidence>
<sequence>MELAILFCSLVVFATFALMPLAHKAGAPILLVVLGLGMLLGVDGPGGIRFYSYQTGFNLGSIALAIILFAGGLETERGVIRSARNSSIMMATVGVLVTALIVGLFATYVLGMPPLVGLLLGATVASTDAAATFLLIQQSKRDIGDRVKNTLVLESGLNDPMAIFLVVALTTMVNGGLPTSALEVGGFFVFLVAQIGLGLLGGIGGGRILTFLIDRMTLPNGTYPAMALAGALAIYSAVALVGGSGFLAVYFVGIAIRNRLRRPLDNILNFNEALQWISQMALFLMLGLLVAPSHLLKDIWAALAVAGVLMFVARPLAVMLSIGWMGFSFRENVFLSWVGLRGAVPVLLAIYPVITPGPVTIEFFNIVFVIVVTSLIAQGWTIVPLAHVLRLGSDKTAEEDEEREAVAET</sequence>
<dbReference type="GO" id="GO:0005886">
    <property type="term" value="C:plasma membrane"/>
    <property type="evidence" value="ECO:0007669"/>
    <property type="project" value="UniProtKB-SubCell"/>
</dbReference>
<dbReference type="STRING" id="1280953.HOC_11583"/>
<evidence type="ECO:0000256" key="2">
    <source>
        <dbReference type="ARBA" id="ARBA00022448"/>
    </source>
</evidence>
<dbReference type="GO" id="GO:1902600">
    <property type="term" value="P:proton transmembrane transport"/>
    <property type="evidence" value="ECO:0007669"/>
    <property type="project" value="InterPro"/>
</dbReference>
<feature type="transmembrane region" description="Helical" evidence="9">
    <location>
        <begin position="299"/>
        <end position="327"/>
    </location>
</feature>
<evidence type="ECO:0000256" key="6">
    <source>
        <dbReference type="ARBA" id="ARBA00022989"/>
    </source>
</evidence>
<dbReference type="NCBIfam" id="NF003716">
    <property type="entry name" value="PRK05326.1-3"/>
    <property type="match status" value="1"/>
</dbReference>
<accession>A0A059G5S7</accession>